<dbReference type="PROSITE" id="PS50850">
    <property type="entry name" value="MFS"/>
    <property type="match status" value="1"/>
</dbReference>
<feature type="transmembrane region" description="Helical" evidence="4">
    <location>
        <begin position="396"/>
        <end position="416"/>
    </location>
</feature>
<feature type="transmembrane region" description="Helical" evidence="4">
    <location>
        <begin position="147"/>
        <end position="168"/>
    </location>
</feature>
<comment type="caution">
    <text evidence="6">The sequence shown here is derived from an EMBL/GenBank/DDBJ whole genome shotgun (WGS) entry which is preliminary data.</text>
</comment>
<dbReference type="InterPro" id="IPR036259">
    <property type="entry name" value="MFS_trans_sf"/>
</dbReference>
<sequence>MRPMVPARLARVFAGSVHYAWITLAVVFCAMLAGVGVRAAPGVMIVPLQAAFGWDVSTISAAVSVNIVLMGATGPFITGLVQVIGIRRTMLGCLLILMAGTGLSTVMTAPWQLFLTWGVMVGIGSGAGAVGIAGAIANRWFTERAGLAMGILTAANAAGQLIFLPLLALAAQYYGWQGVAVAVTLGVAAVIPPLMLLMPESPASIGLPAYGGTRVTPIAAFAGGNPFAVAFGALARASRSMDFWLLCLTFGICGLSTNGLINTHLIAYCADYGISAVNGASLLAVIGVFSLIGSTASGWLCDRVNPRVLLFWYYGLRGLSLVLIPFSRFDPLSLGAFSVFYGLDWVATGPATFALTNQAFGRRDAPVIVAWIFAAHQIGGAVAAFGAGAVRSLAGSYLMAFVASGLACLMASLLVLRVSPGGAEAAAAE</sequence>
<dbReference type="Gene3D" id="1.20.1250.20">
    <property type="entry name" value="MFS general substrate transporter like domains"/>
    <property type="match status" value="2"/>
</dbReference>
<feature type="transmembrane region" description="Helical" evidence="4">
    <location>
        <begin position="281"/>
        <end position="301"/>
    </location>
</feature>
<feature type="transmembrane region" description="Helical" evidence="4">
    <location>
        <begin position="308"/>
        <end position="326"/>
    </location>
</feature>
<feature type="domain" description="Major facilitator superfamily (MFS) profile" evidence="5">
    <location>
        <begin position="22"/>
        <end position="423"/>
    </location>
</feature>
<feature type="transmembrane region" description="Helical" evidence="4">
    <location>
        <begin position="243"/>
        <end position="261"/>
    </location>
</feature>
<dbReference type="AlphaFoldDB" id="A0A2S6N4V5"/>
<feature type="transmembrane region" description="Helical" evidence="4">
    <location>
        <begin position="332"/>
        <end position="355"/>
    </location>
</feature>
<dbReference type="EMBL" id="NHRY01000223">
    <property type="protein sequence ID" value="PPQ29645.1"/>
    <property type="molecule type" value="Genomic_DNA"/>
</dbReference>
<feature type="transmembrane region" description="Helical" evidence="4">
    <location>
        <begin position="114"/>
        <end position="135"/>
    </location>
</feature>
<evidence type="ECO:0000256" key="2">
    <source>
        <dbReference type="ARBA" id="ARBA00022989"/>
    </source>
</evidence>
<evidence type="ECO:0000313" key="7">
    <source>
        <dbReference type="Proteomes" id="UP000239724"/>
    </source>
</evidence>
<feature type="transmembrane region" description="Helical" evidence="4">
    <location>
        <begin position="12"/>
        <end position="36"/>
    </location>
</feature>
<evidence type="ECO:0000313" key="6">
    <source>
        <dbReference type="EMBL" id="PPQ29645.1"/>
    </source>
</evidence>
<feature type="transmembrane region" description="Helical" evidence="4">
    <location>
        <begin position="56"/>
        <end position="77"/>
    </location>
</feature>
<feature type="transmembrane region" description="Helical" evidence="4">
    <location>
        <begin position="367"/>
        <end position="390"/>
    </location>
</feature>
<keyword evidence="2 4" id="KW-1133">Transmembrane helix</keyword>
<dbReference type="InterPro" id="IPR011701">
    <property type="entry name" value="MFS"/>
</dbReference>
<dbReference type="GO" id="GO:0022857">
    <property type="term" value="F:transmembrane transporter activity"/>
    <property type="evidence" value="ECO:0007669"/>
    <property type="project" value="InterPro"/>
</dbReference>
<name>A0A2S6N4V5_RHOGL</name>
<proteinExistence type="predicted"/>
<evidence type="ECO:0000256" key="1">
    <source>
        <dbReference type="ARBA" id="ARBA00022692"/>
    </source>
</evidence>
<evidence type="ECO:0000256" key="4">
    <source>
        <dbReference type="SAM" id="Phobius"/>
    </source>
</evidence>
<dbReference type="Pfam" id="PF07690">
    <property type="entry name" value="MFS_1"/>
    <property type="match status" value="1"/>
</dbReference>
<dbReference type="InterPro" id="IPR020846">
    <property type="entry name" value="MFS_dom"/>
</dbReference>
<accession>A0A2S6N4V5</accession>
<dbReference type="OrthoDB" id="146345at2"/>
<dbReference type="CDD" id="cd17355">
    <property type="entry name" value="MFS_YcxA_like"/>
    <property type="match status" value="1"/>
</dbReference>
<gene>
    <name evidence="6" type="ORF">CCS01_20840</name>
</gene>
<dbReference type="PANTHER" id="PTHR11360">
    <property type="entry name" value="MONOCARBOXYLATE TRANSPORTER"/>
    <property type="match status" value="1"/>
</dbReference>
<dbReference type="Proteomes" id="UP000239724">
    <property type="component" value="Unassembled WGS sequence"/>
</dbReference>
<dbReference type="RefSeq" id="WP_104520750.1">
    <property type="nucleotide sequence ID" value="NZ_NHRY01000223.1"/>
</dbReference>
<keyword evidence="1 4" id="KW-0812">Transmembrane</keyword>
<protein>
    <submittedName>
        <fullName evidence="6">MFS transporter</fullName>
    </submittedName>
</protein>
<feature type="transmembrane region" description="Helical" evidence="4">
    <location>
        <begin position="174"/>
        <end position="197"/>
    </location>
</feature>
<feature type="transmembrane region" description="Helical" evidence="4">
    <location>
        <begin position="89"/>
        <end position="108"/>
    </location>
</feature>
<dbReference type="PANTHER" id="PTHR11360:SF284">
    <property type="entry name" value="EG:103B4.3 PROTEIN-RELATED"/>
    <property type="match status" value="1"/>
</dbReference>
<keyword evidence="7" id="KW-1185">Reference proteome</keyword>
<keyword evidence="3 4" id="KW-0472">Membrane</keyword>
<reference evidence="6 7" key="1">
    <citation type="journal article" date="2018" name="Arch. Microbiol.">
        <title>New insights into the metabolic potential of the phototrophic purple bacterium Rhodopila globiformis DSM 161(T) from its draft genome sequence and evidence for a vanadium-dependent nitrogenase.</title>
        <authorList>
            <person name="Imhoff J.F."/>
            <person name="Rahn T."/>
            <person name="Kunzel S."/>
            <person name="Neulinger S.C."/>
        </authorList>
    </citation>
    <scope>NUCLEOTIDE SEQUENCE [LARGE SCALE GENOMIC DNA]</scope>
    <source>
        <strain evidence="6 7">DSM 161</strain>
    </source>
</reference>
<evidence type="ECO:0000256" key="3">
    <source>
        <dbReference type="ARBA" id="ARBA00023136"/>
    </source>
</evidence>
<dbReference type="InterPro" id="IPR050327">
    <property type="entry name" value="Proton-linked_MCT"/>
</dbReference>
<evidence type="ECO:0000259" key="5">
    <source>
        <dbReference type="PROSITE" id="PS50850"/>
    </source>
</evidence>
<dbReference type="SUPFAM" id="SSF103473">
    <property type="entry name" value="MFS general substrate transporter"/>
    <property type="match status" value="1"/>
</dbReference>
<organism evidence="6 7">
    <name type="scientific">Rhodopila globiformis</name>
    <name type="common">Rhodopseudomonas globiformis</name>
    <dbReference type="NCBI Taxonomy" id="1071"/>
    <lineage>
        <taxon>Bacteria</taxon>
        <taxon>Pseudomonadati</taxon>
        <taxon>Pseudomonadota</taxon>
        <taxon>Alphaproteobacteria</taxon>
        <taxon>Acetobacterales</taxon>
        <taxon>Acetobacteraceae</taxon>
        <taxon>Rhodopila</taxon>
    </lineage>
</organism>